<dbReference type="Gene3D" id="3.30.420.40">
    <property type="match status" value="2"/>
</dbReference>
<dbReference type="InterPro" id="IPR043129">
    <property type="entry name" value="ATPase_NBD"/>
</dbReference>
<keyword evidence="1" id="KW-0808">Transferase</keyword>
<dbReference type="PANTHER" id="PTHR18964:SF174">
    <property type="entry name" value="D-ALLOSE KINASE-RELATED"/>
    <property type="match status" value="1"/>
</dbReference>
<keyword evidence="2" id="KW-1185">Reference proteome</keyword>
<dbReference type="SUPFAM" id="SSF53067">
    <property type="entry name" value="Actin-like ATPase domain"/>
    <property type="match status" value="1"/>
</dbReference>
<keyword evidence="1" id="KW-0418">Kinase</keyword>
<dbReference type="EMBL" id="CP012333">
    <property type="protein sequence ID" value="AKU98595.1"/>
    <property type="molecule type" value="Genomic_DNA"/>
</dbReference>
<name>A0A0K1PYI6_9BACT</name>
<gene>
    <name evidence="1" type="ORF">AKJ09_05259</name>
</gene>
<dbReference type="Pfam" id="PF00480">
    <property type="entry name" value="ROK"/>
    <property type="match status" value="1"/>
</dbReference>
<evidence type="ECO:0000313" key="2">
    <source>
        <dbReference type="Proteomes" id="UP000064967"/>
    </source>
</evidence>
<dbReference type="KEGG" id="llu:AKJ09_05259"/>
<dbReference type="Proteomes" id="UP000064967">
    <property type="component" value="Chromosome"/>
</dbReference>
<organism evidence="1 2">
    <name type="scientific">Labilithrix luteola</name>
    <dbReference type="NCBI Taxonomy" id="1391654"/>
    <lineage>
        <taxon>Bacteria</taxon>
        <taxon>Pseudomonadati</taxon>
        <taxon>Myxococcota</taxon>
        <taxon>Polyangia</taxon>
        <taxon>Polyangiales</taxon>
        <taxon>Labilitrichaceae</taxon>
        <taxon>Labilithrix</taxon>
    </lineage>
</organism>
<dbReference type="InterPro" id="IPR000600">
    <property type="entry name" value="ROK"/>
</dbReference>
<dbReference type="STRING" id="1391654.AKJ09_05259"/>
<dbReference type="OrthoDB" id="9810372at2"/>
<dbReference type="RefSeq" id="WP_146649531.1">
    <property type="nucleotide sequence ID" value="NZ_CP012333.1"/>
</dbReference>
<dbReference type="PANTHER" id="PTHR18964">
    <property type="entry name" value="ROK (REPRESSOR, ORF, KINASE) FAMILY"/>
    <property type="match status" value="1"/>
</dbReference>
<dbReference type="GO" id="GO:0004396">
    <property type="term" value="F:hexokinase activity"/>
    <property type="evidence" value="ECO:0007669"/>
    <property type="project" value="TreeGrafter"/>
</dbReference>
<sequence length="313" mass="33039">MENLRIGVDLGGTKVEAVVVRLGGDAPDVLVRKRVPTHAERGYDAIVQATCELVRDVGRECGADDLPIGIGMPGSVTYRRSDGTRSDVPLVKNANTTSLNGRPFHADVQRALGRPIAFANDANCFALAEATWGASRGARVSFGVIMGTGVGGGIVLRGESGVLRAWDGAQGIAGEWGHLSLDAENGLPCYCGRRGCVEMYLAGPRIEQTYAARSGKTKSLSEIAQAAYEGEPAASRLMAERFELFGRAMATVIDILDPDVVVLGGGVSNVEGLYHEGIDAVRHWVFNDELGTRIVKHQIGDSAGVLGAALLPE</sequence>
<evidence type="ECO:0000313" key="1">
    <source>
        <dbReference type="EMBL" id="AKU98595.1"/>
    </source>
</evidence>
<dbReference type="PATRIC" id="fig|1391654.3.peg.5333"/>
<protein>
    <submittedName>
        <fullName evidence="1">ROK family Glucokinase</fullName>
    </submittedName>
</protein>
<reference evidence="1 2" key="1">
    <citation type="submission" date="2015-08" db="EMBL/GenBank/DDBJ databases">
        <authorList>
            <person name="Babu N.S."/>
            <person name="Beckwith C.J."/>
            <person name="Beseler K.G."/>
            <person name="Brison A."/>
            <person name="Carone J.V."/>
            <person name="Caskin T.P."/>
            <person name="Diamond M."/>
            <person name="Durham M.E."/>
            <person name="Foxe J.M."/>
            <person name="Go M."/>
            <person name="Henderson B.A."/>
            <person name="Jones I.B."/>
            <person name="McGettigan J.A."/>
            <person name="Micheletti S.J."/>
            <person name="Nasrallah M.E."/>
            <person name="Ortiz D."/>
            <person name="Piller C.R."/>
            <person name="Privatt S.R."/>
            <person name="Schneider S.L."/>
            <person name="Sharp S."/>
            <person name="Smith T.C."/>
            <person name="Stanton J.D."/>
            <person name="Ullery H.E."/>
            <person name="Wilson R.J."/>
            <person name="Serrano M.G."/>
            <person name="Buck G."/>
            <person name="Lee V."/>
            <person name="Wang Y."/>
            <person name="Carvalho R."/>
            <person name="Voegtly L."/>
            <person name="Shi R."/>
            <person name="Duckworth R."/>
            <person name="Johnson A."/>
            <person name="Loviza R."/>
            <person name="Walstead R."/>
            <person name="Shah Z."/>
            <person name="Kiflezghi M."/>
            <person name="Wade K."/>
            <person name="Ball S.L."/>
            <person name="Bradley K.W."/>
            <person name="Asai D.J."/>
            <person name="Bowman C.A."/>
            <person name="Russell D.A."/>
            <person name="Pope W.H."/>
            <person name="Jacobs-Sera D."/>
            <person name="Hendrix R.W."/>
            <person name="Hatfull G.F."/>
        </authorList>
    </citation>
    <scope>NUCLEOTIDE SEQUENCE [LARGE SCALE GENOMIC DNA]</scope>
    <source>
        <strain evidence="1 2">DSM 27648</strain>
    </source>
</reference>
<dbReference type="AlphaFoldDB" id="A0A0K1PYI6"/>
<proteinExistence type="predicted"/>
<accession>A0A0K1PYI6</accession>